<proteinExistence type="predicted"/>
<sequence length="361" mass="40251">MLLTVEERVSKLEVSIKDINESLNGAEDRIDNWKEQSRDYVKMSFDSTMDKVNELFISHKDKLSERNDALEAMELEVELALCQAALGEGVSSAALTNKDVLKPKEFVGTKSTCGVNNFLWRMKNYFHDKGITDDAVKEEVRAKLQGITQRGTVGEYVREFNELMLRVLELEAMMVAASMVKLGLGKDKLRSSKSEERGVCEKDHKEDNVGNGIDDSGGVSKPRFRKCPKKSIIEGDGGANKEPKKLSSSKNCPKQVVVKGKATSELRESLKGLPPKEEVSLSSILREKVATKIVKLGPMRLNSSEASELAESSTRLPPMGEVGGPSDFKQKEVMQVGQLTRVNVTNRMVQVKKQRKPWKKF</sequence>
<keyword evidence="4" id="KW-1185">Reference proteome</keyword>
<dbReference type="OrthoDB" id="10532681at2759"/>
<name>A0A7J9L3N0_GOSSC</name>
<evidence type="ECO:0000313" key="3">
    <source>
        <dbReference type="EMBL" id="MBA0853405.1"/>
    </source>
</evidence>
<dbReference type="AlphaFoldDB" id="A0A7J9L3N0"/>
<organism evidence="3 4">
    <name type="scientific">Gossypium schwendimanii</name>
    <name type="common">Cotton</name>
    <dbReference type="NCBI Taxonomy" id="34291"/>
    <lineage>
        <taxon>Eukaryota</taxon>
        <taxon>Viridiplantae</taxon>
        <taxon>Streptophyta</taxon>
        <taxon>Embryophyta</taxon>
        <taxon>Tracheophyta</taxon>
        <taxon>Spermatophyta</taxon>
        <taxon>Magnoliopsida</taxon>
        <taxon>eudicotyledons</taxon>
        <taxon>Gunneridae</taxon>
        <taxon>Pentapetalae</taxon>
        <taxon>rosids</taxon>
        <taxon>malvids</taxon>
        <taxon>Malvales</taxon>
        <taxon>Malvaceae</taxon>
        <taxon>Malvoideae</taxon>
        <taxon>Gossypium</taxon>
    </lineage>
</organism>
<feature type="compositionally biased region" description="Basic and acidic residues" evidence="2">
    <location>
        <begin position="193"/>
        <end position="208"/>
    </location>
</feature>
<feature type="region of interest" description="Disordered" evidence="2">
    <location>
        <begin position="193"/>
        <end position="253"/>
    </location>
</feature>
<keyword evidence="1" id="KW-0175">Coiled coil</keyword>
<evidence type="ECO:0000256" key="2">
    <source>
        <dbReference type="SAM" id="MobiDB-lite"/>
    </source>
</evidence>
<feature type="region of interest" description="Disordered" evidence="2">
    <location>
        <begin position="305"/>
        <end position="327"/>
    </location>
</feature>
<accession>A0A7J9L3N0</accession>
<feature type="coiled-coil region" evidence="1">
    <location>
        <begin position="9"/>
        <end position="43"/>
    </location>
</feature>
<evidence type="ECO:0008006" key="5">
    <source>
        <dbReference type="Google" id="ProtNLM"/>
    </source>
</evidence>
<evidence type="ECO:0000256" key="1">
    <source>
        <dbReference type="SAM" id="Coils"/>
    </source>
</evidence>
<dbReference type="EMBL" id="JABFAF010000004">
    <property type="protein sequence ID" value="MBA0853405.1"/>
    <property type="molecule type" value="Genomic_DNA"/>
</dbReference>
<gene>
    <name evidence="3" type="ORF">Goshw_017053</name>
</gene>
<protein>
    <recommendedName>
        <fullName evidence="5">Retrotransposon gag domain-containing protein</fullName>
    </recommendedName>
</protein>
<dbReference type="Proteomes" id="UP000593576">
    <property type="component" value="Unassembled WGS sequence"/>
</dbReference>
<evidence type="ECO:0000313" key="4">
    <source>
        <dbReference type="Proteomes" id="UP000593576"/>
    </source>
</evidence>
<comment type="caution">
    <text evidence="3">The sequence shown here is derived from an EMBL/GenBank/DDBJ whole genome shotgun (WGS) entry which is preliminary data.</text>
</comment>
<reference evidence="3 4" key="1">
    <citation type="journal article" date="2019" name="Genome Biol. Evol.">
        <title>Insights into the evolution of the New World diploid cottons (Gossypium, subgenus Houzingenia) based on genome sequencing.</title>
        <authorList>
            <person name="Grover C.E."/>
            <person name="Arick M.A. 2nd"/>
            <person name="Thrash A."/>
            <person name="Conover J.L."/>
            <person name="Sanders W.S."/>
            <person name="Peterson D.G."/>
            <person name="Frelichowski J.E."/>
            <person name="Scheffler J.A."/>
            <person name="Scheffler B.E."/>
            <person name="Wendel J.F."/>
        </authorList>
    </citation>
    <scope>NUCLEOTIDE SEQUENCE [LARGE SCALE GENOMIC DNA]</scope>
    <source>
        <strain evidence="3">1</strain>
        <tissue evidence="3">Leaf</tissue>
    </source>
</reference>